<dbReference type="SUPFAM" id="SSF48371">
    <property type="entry name" value="ARM repeat"/>
    <property type="match status" value="1"/>
</dbReference>
<feature type="domain" description="Protein kinase" evidence="2">
    <location>
        <begin position="9"/>
        <end position="370"/>
    </location>
</feature>
<feature type="compositionally biased region" description="Low complexity" evidence="1">
    <location>
        <begin position="1304"/>
        <end position="1316"/>
    </location>
</feature>
<feature type="region of interest" description="Disordered" evidence="1">
    <location>
        <begin position="1239"/>
        <end position="1277"/>
    </location>
</feature>
<dbReference type="GO" id="GO:0004672">
    <property type="term" value="F:protein kinase activity"/>
    <property type="evidence" value="ECO:0007669"/>
    <property type="project" value="InterPro"/>
</dbReference>
<feature type="region of interest" description="Disordered" evidence="1">
    <location>
        <begin position="795"/>
        <end position="821"/>
    </location>
</feature>
<evidence type="ECO:0000256" key="1">
    <source>
        <dbReference type="SAM" id="MobiDB-lite"/>
    </source>
</evidence>
<dbReference type="SUPFAM" id="SSF56112">
    <property type="entry name" value="Protein kinase-like (PK-like)"/>
    <property type="match status" value="1"/>
</dbReference>
<dbReference type="EMBL" id="JANTQA010000047">
    <property type="protein sequence ID" value="KAJ3432413.1"/>
    <property type="molecule type" value="Genomic_DNA"/>
</dbReference>
<dbReference type="Pfam" id="PF00069">
    <property type="entry name" value="Pkinase"/>
    <property type="match status" value="1"/>
</dbReference>
<proteinExistence type="predicted"/>
<dbReference type="InterPro" id="IPR016024">
    <property type="entry name" value="ARM-type_fold"/>
</dbReference>
<dbReference type="Gene3D" id="1.10.510.10">
    <property type="entry name" value="Transferase(Phosphotransferase) domain 1"/>
    <property type="match status" value="2"/>
</dbReference>
<reference evidence="3" key="1">
    <citation type="submission" date="2022-08" db="EMBL/GenBank/DDBJ databases">
        <title>Novel sulphate-reducing endosymbionts in the free-living metamonad Anaeramoeba.</title>
        <authorList>
            <person name="Jerlstrom-Hultqvist J."/>
            <person name="Cepicka I."/>
            <person name="Gallot-Lavallee L."/>
            <person name="Salas-Leiva D."/>
            <person name="Curtis B.A."/>
            <person name="Zahonova K."/>
            <person name="Pipaliya S."/>
            <person name="Dacks J."/>
            <person name="Roger A.J."/>
        </authorList>
    </citation>
    <scope>NUCLEOTIDE SEQUENCE</scope>
    <source>
        <strain evidence="3">Busselton2</strain>
    </source>
</reference>
<feature type="compositionally biased region" description="Polar residues" evidence="1">
    <location>
        <begin position="1075"/>
        <end position="1109"/>
    </location>
</feature>
<feature type="region of interest" description="Disordered" evidence="1">
    <location>
        <begin position="452"/>
        <end position="474"/>
    </location>
</feature>
<feature type="compositionally biased region" description="Low complexity" evidence="1">
    <location>
        <begin position="804"/>
        <end position="815"/>
    </location>
</feature>
<evidence type="ECO:0000259" key="2">
    <source>
        <dbReference type="PROSITE" id="PS50011"/>
    </source>
</evidence>
<feature type="compositionally biased region" description="Basic and acidic residues" evidence="1">
    <location>
        <begin position="964"/>
        <end position="975"/>
    </location>
</feature>
<accession>A0AAV7YRM8</accession>
<dbReference type="PANTHER" id="PTHR12984:SF6">
    <property type="entry name" value="SCY1-LIKE PROTEIN 2"/>
    <property type="match status" value="1"/>
</dbReference>
<feature type="region of interest" description="Disordered" evidence="1">
    <location>
        <begin position="960"/>
        <end position="979"/>
    </location>
</feature>
<evidence type="ECO:0000313" key="4">
    <source>
        <dbReference type="Proteomes" id="UP001146793"/>
    </source>
</evidence>
<feature type="compositionally biased region" description="Polar residues" evidence="1">
    <location>
        <begin position="1246"/>
        <end position="1277"/>
    </location>
</feature>
<protein>
    <submittedName>
        <fullName evidence="3">Scy1-like protein</fullName>
    </submittedName>
</protein>
<feature type="compositionally biased region" description="Low complexity" evidence="1">
    <location>
        <begin position="1110"/>
        <end position="1139"/>
    </location>
</feature>
<feature type="region of interest" description="Disordered" evidence="1">
    <location>
        <begin position="1075"/>
        <end position="1139"/>
    </location>
</feature>
<dbReference type="Proteomes" id="UP001146793">
    <property type="component" value="Unassembled WGS sequence"/>
</dbReference>
<dbReference type="PANTHER" id="PTHR12984">
    <property type="entry name" value="SCY1-RELATED S/T PROTEIN KINASE-LIKE"/>
    <property type="match status" value="1"/>
</dbReference>
<gene>
    <name evidence="3" type="ORF">M0812_21349</name>
</gene>
<dbReference type="InterPro" id="IPR000719">
    <property type="entry name" value="Prot_kinase_dom"/>
</dbReference>
<dbReference type="GO" id="GO:0005524">
    <property type="term" value="F:ATP binding"/>
    <property type="evidence" value="ECO:0007669"/>
    <property type="project" value="InterPro"/>
</dbReference>
<name>A0AAV7YRM8_9EUKA</name>
<dbReference type="InterPro" id="IPR051177">
    <property type="entry name" value="CIK-Related_Protein"/>
</dbReference>
<dbReference type="InterPro" id="IPR011989">
    <property type="entry name" value="ARM-like"/>
</dbReference>
<evidence type="ECO:0000313" key="3">
    <source>
        <dbReference type="EMBL" id="KAJ3432413.1"/>
    </source>
</evidence>
<dbReference type="Gene3D" id="1.25.10.10">
    <property type="entry name" value="Leucine-rich Repeat Variant"/>
    <property type="match status" value="1"/>
</dbReference>
<dbReference type="PROSITE" id="PS50011">
    <property type="entry name" value="PROTEIN_KINASE_DOM"/>
    <property type="match status" value="1"/>
</dbReference>
<dbReference type="SMART" id="SM00220">
    <property type="entry name" value="S_TKc"/>
    <property type="match status" value="1"/>
</dbReference>
<organism evidence="3 4">
    <name type="scientific">Anaeramoeba flamelloides</name>
    <dbReference type="NCBI Taxonomy" id="1746091"/>
    <lineage>
        <taxon>Eukaryota</taxon>
        <taxon>Metamonada</taxon>
        <taxon>Anaeramoebidae</taxon>
        <taxon>Anaeramoeba</taxon>
    </lineage>
</organism>
<dbReference type="InterPro" id="IPR011009">
    <property type="entry name" value="Kinase-like_dom_sf"/>
</dbReference>
<comment type="caution">
    <text evidence="3">The sequence shown here is derived from an EMBL/GenBank/DDBJ whole genome shotgun (WGS) entry which is preliminary data.</text>
</comment>
<sequence>MGNQLKKDYTIQPQSGSGGPGNCFKIYPAKHNKSKEMVSIFVFDKKDFFCGMNSETTKTFLQGVRRSLVLQSKIDHECILKLKDLGTNMPFLENKTSLCFITENVHSSLANCEGDYRNLPKNLLNDFHGISFDETQYKYGLYQVLLGLVYLHEERKQCHLNISPQSIYIDAVGRWKIGDFISSIFLRHANGETLANNELLDFPPTNKTQLNNNLYDLGGNELKKSQLNGIEEITNTPPLAPVTFSKKSESFSSNIEFELGINLDYSAPELIFQKKVGYQSDVWSFACLVYEIFSKSKLFDCKGSADHYKVKLQEALSLNQFINTTTTTNNSENKILNLLSENIQTLFKKLLTIQPEKRLRSSQIIEQPFFKDKFINILQYLSKLAINKDENHKKEFIKQLYRFLSKFSKGILLNLILESLIEELESGKLIMTILPCLFWILQNVFPNNNHNNISDNNGNNNNNKNNNNEKGNNDNNEDKLIKLLESIKFCFDLLEPEEIPVLLCANLHLILSKCNKKYTSNVIIPFLERILNSSNLEAKSVLFSRISEYISFLDLNFLNKSFLPNIVKLGFQGSKNGLEYVYFNCLSNILFVFNNEMVINLLFPLFKEIINQDPIDENNLTQMIIIFNQLTPLQNLDFSILAPQIINLVFPLITSNILSKNCFQIIVDYIQLIINYFKNIRFNVISNLDNNDNIAIGNENDNDNEKKNKFNNEKQQLINTPFEIQSNVTDEKNEIELENGLININKYKNQNLLLNNNQNKMKLTKGNLKNKKNKIEEKAKENKSDNIFGNFEISKNNVIDPNEKNQNQQRNNQTKNKNENENDLYLLDFEKADLTLSNSVKNQKSDKNNLIPDLMGNENVKNNSNNNNINLFPLNNTFNNNDVLLKTNIQKNKEMNPLISLPINDKDEKKTLKMKNQDHDLLSLSIKNNPKNNISHFNFVNDQNIKETKQKPGFEFLSFNSNNNERKSQENIEKKNKSHFSNPLFSDFMDFSNQKSNENQKNKQKKNQDIIPNINLTNNNLINSSTTTKKVNSSSLFVDFDSQINSLTNNNNNNINQSFRKKNNEFNFDDLNSLTKKQPLNENDNSNQLFENNSSNQLFDNNSSNQLFENDNSNQLFDNNNSDQLFENNNSNQLFDNNDSDQLFVNKNQKKPQNINQEKSIFEFMDMNTNLFNPNKNLSFTKKSNNFESTFDNKIEKKKVENPLSGFEFINLNTPTTQQQNKTTAPIIPNNIKTVKLSTKKKRTQKNSYLSLQNTNSNKKQSTKPFKSDPLSSLYQSTPKSKEDLLNFQENDDLLDFQISITNKNNSSSKNNNKNNQLDSAFDFLNN</sequence>
<feature type="region of interest" description="Disordered" evidence="1">
    <location>
        <begin position="1304"/>
        <end position="1327"/>
    </location>
</feature>